<sequence length="322" mass="33946">MSSNSGNQTVIVGAGPAGLTAALTLARYRHPVVLVDSHKTPRNGAARGVHGHIGLDGVAPTEIRARAWKELSQYATVELVEAGVASVRAADDDRFQVGLDNGDTIDATTMLLATGVVDVHPANVEGFSACWGRTVIHCPLCLGEENAGRTWGHVTDNAQIAGLSAAALKAWSDDVIIICPESMPGIDETRATAHGLGCDVITGTIRSLHHNDGSLHAVEFDDGRVIERGTLVWTPQQKQVPFVSKAIDELKLNADDAGFLAVDDRQRTNVPGVFAAGDLASRWNQSFTLATSTGLTAAETIHATSVFRALGMPMPDAPSYGE</sequence>
<protein>
    <submittedName>
        <fullName evidence="4">Thioredoxin reductase</fullName>
        <ecNumber evidence="4">1.8.1.9</ecNumber>
    </submittedName>
</protein>
<dbReference type="GO" id="GO:0004791">
    <property type="term" value="F:thioredoxin-disulfide reductase (NADPH) activity"/>
    <property type="evidence" value="ECO:0007669"/>
    <property type="project" value="UniProtKB-EC"/>
</dbReference>
<proteinExistence type="predicted"/>
<dbReference type="PRINTS" id="PR00469">
    <property type="entry name" value="PNDRDTASEII"/>
</dbReference>
<dbReference type="Gene3D" id="3.50.50.60">
    <property type="entry name" value="FAD/NAD(P)-binding domain"/>
    <property type="match status" value="2"/>
</dbReference>
<dbReference type="InterPro" id="IPR050097">
    <property type="entry name" value="Ferredoxin-NADP_redctase_2"/>
</dbReference>
<evidence type="ECO:0000256" key="1">
    <source>
        <dbReference type="ARBA" id="ARBA00022630"/>
    </source>
</evidence>
<reference evidence="4" key="1">
    <citation type="journal article" date="2013" name="Proc. Natl. Acad. Sci. U.S.A.">
        <title>Mapping gene clusters within arrayed metagenomic libraries to expand the structural diversity of biomedically relevant natural products.</title>
        <authorList>
            <person name="Owen J.G."/>
            <person name="Reddy B.V."/>
            <person name="Ternei M.A."/>
            <person name="Charlop-Powers Z."/>
            <person name="Calle P.Y."/>
            <person name="Kim J.H."/>
            <person name="Brady S.F."/>
        </authorList>
    </citation>
    <scope>NUCLEOTIDE SEQUENCE</scope>
</reference>
<dbReference type="InterPro" id="IPR023753">
    <property type="entry name" value="FAD/NAD-binding_dom"/>
</dbReference>
<accession>S5TKU1</accession>
<dbReference type="Pfam" id="PF07992">
    <property type="entry name" value="Pyr_redox_2"/>
    <property type="match status" value="1"/>
</dbReference>
<evidence type="ECO:0000313" key="4">
    <source>
        <dbReference type="EMBL" id="AGS49560.1"/>
    </source>
</evidence>
<feature type="domain" description="FAD/NAD(P)-binding" evidence="3">
    <location>
        <begin position="8"/>
        <end position="291"/>
    </location>
</feature>
<evidence type="ECO:0000256" key="2">
    <source>
        <dbReference type="ARBA" id="ARBA00023002"/>
    </source>
</evidence>
<keyword evidence="2 4" id="KW-0560">Oxidoreductase</keyword>
<evidence type="ECO:0000259" key="3">
    <source>
        <dbReference type="Pfam" id="PF07992"/>
    </source>
</evidence>
<name>S5TKU1_9BACT</name>
<dbReference type="InterPro" id="IPR036188">
    <property type="entry name" value="FAD/NAD-bd_sf"/>
</dbReference>
<dbReference type="AlphaFoldDB" id="S5TKU1"/>
<dbReference type="EC" id="1.8.1.9" evidence="4"/>
<dbReference type="EMBL" id="KF264548">
    <property type="protein sequence ID" value="AGS49560.1"/>
    <property type="molecule type" value="Genomic_DNA"/>
</dbReference>
<dbReference type="PANTHER" id="PTHR48105">
    <property type="entry name" value="THIOREDOXIN REDUCTASE 1-RELATED-RELATED"/>
    <property type="match status" value="1"/>
</dbReference>
<dbReference type="SUPFAM" id="SSF51905">
    <property type="entry name" value="FAD/NAD(P)-binding domain"/>
    <property type="match status" value="1"/>
</dbReference>
<keyword evidence="1" id="KW-0285">Flavoprotein</keyword>
<dbReference type="PRINTS" id="PR00368">
    <property type="entry name" value="FADPNR"/>
</dbReference>
<organism evidence="4">
    <name type="scientific">uncultured bacterium esnapd9</name>
    <dbReference type="NCBI Taxonomy" id="1366616"/>
    <lineage>
        <taxon>Bacteria</taxon>
        <taxon>environmental samples</taxon>
    </lineage>
</organism>